<reference evidence="7 8" key="3">
    <citation type="journal article" date="2019" name="Nat. Med.">
        <title>A library of human gut bacterial isolates paired with longitudinal multiomics data enables mechanistic microbiome research.</title>
        <authorList>
            <person name="Poyet M."/>
            <person name="Groussin M."/>
            <person name="Gibbons S.M."/>
            <person name="Avila-Pacheco J."/>
            <person name="Jiang X."/>
            <person name="Kearney S.M."/>
            <person name="Perrotta A.R."/>
            <person name="Berdy B."/>
            <person name="Zhao S."/>
            <person name="Lieberman T.D."/>
            <person name="Swanson P.K."/>
            <person name="Smith M."/>
            <person name="Roesemann S."/>
            <person name="Alexander J.E."/>
            <person name="Rich S.A."/>
            <person name="Livny J."/>
            <person name="Vlamakis H."/>
            <person name="Clish C."/>
            <person name="Bullock K."/>
            <person name="Deik A."/>
            <person name="Scott J."/>
            <person name="Pierce K.A."/>
            <person name="Xavier R.J."/>
            <person name="Alm E.J."/>
        </authorList>
    </citation>
    <scope>NUCLEOTIDE SEQUENCE [LARGE SCALE GENOMIC DNA]</scope>
    <source>
        <strain evidence="1 7">BIOML-B1</strain>
        <strain evidence="2 8">BIOML-B9</strain>
    </source>
</reference>
<dbReference type="Proteomes" id="UP000477010">
    <property type="component" value="Unassembled WGS sequence"/>
</dbReference>
<dbReference type="EMBL" id="WKQM01000044">
    <property type="protein sequence ID" value="MSC52934.1"/>
    <property type="molecule type" value="Genomic_DNA"/>
</dbReference>
<evidence type="ECO:0000313" key="1">
    <source>
        <dbReference type="EMBL" id="MSC52934.1"/>
    </source>
</evidence>
<evidence type="ECO:0000313" key="7">
    <source>
        <dbReference type="Proteomes" id="UP000462091"/>
    </source>
</evidence>
<dbReference type="EMBL" id="NMTW01000008">
    <property type="protein sequence ID" value="PDX76750.1"/>
    <property type="molecule type" value="Genomic_DNA"/>
</dbReference>
<dbReference type="Proteomes" id="UP000220157">
    <property type="component" value="Unassembled WGS sequence"/>
</dbReference>
<evidence type="ECO:0000313" key="8">
    <source>
        <dbReference type="Proteomes" id="UP000477010"/>
    </source>
</evidence>
<dbReference type="RefSeq" id="WP_005929376.1">
    <property type="nucleotide sequence ID" value="NZ_CABMES010000001.1"/>
</dbReference>
<gene>
    <name evidence="3" type="ORF">CGS56_01345</name>
    <name evidence="4" type="ORF">CHR61_01805</name>
    <name evidence="2" type="ORF">GKD85_16295</name>
    <name evidence="1" type="ORF">GKE10_13745</name>
</gene>
<evidence type="ECO:0000313" key="5">
    <source>
        <dbReference type="Proteomes" id="UP000220157"/>
    </source>
</evidence>
<name>A0A2A7AC48_9FIRM</name>
<dbReference type="OrthoDB" id="1856102at2"/>
<dbReference type="EMBL" id="WKQE01000083">
    <property type="protein sequence ID" value="MSC82311.1"/>
    <property type="molecule type" value="Genomic_DNA"/>
</dbReference>
<sequence length="146" mass="16287">MNKKLEFFSSMAVAFIVLILVFLCIRFSGQGKFATHGGTNPSDVKCIYTSVWPDNEYTRLICEPESGTIEYILDGSNAGYYAIFYNNISEEEIQKYIDQLKTLGYAEEASASESVSTGVLLRKDETWISIAYSEGGFGIRISVEKS</sequence>
<evidence type="ECO:0000313" key="6">
    <source>
        <dbReference type="Proteomes" id="UP000220438"/>
    </source>
</evidence>
<reference evidence="3" key="2">
    <citation type="submission" date="2017-07" db="EMBL/GenBank/DDBJ databases">
        <authorList>
            <person name="Sun Z.S."/>
            <person name="Albrecht U."/>
            <person name="Echele G."/>
            <person name="Lee C.C."/>
        </authorList>
    </citation>
    <scope>NUCLEOTIDE SEQUENCE</scope>
    <source>
        <strain evidence="3">CNCM I 4573</strain>
    </source>
</reference>
<protein>
    <submittedName>
        <fullName evidence="3">Uncharacterized protein</fullName>
    </submittedName>
</protein>
<proteinExistence type="predicted"/>
<comment type="caution">
    <text evidence="3">The sequence shown here is derived from an EMBL/GenBank/DDBJ whole genome shotgun (WGS) entry which is preliminary data.</text>
</comment>
<dbReference type="GeneID" id="90659218"/>
<evidence type="ECO:0000313" key="2">
    <source>
        <dbReference type="EMBL" id="MSC82311.1"/>
    </source>
</evidence>
<dbReference type="EMBL" id="NOUW01000006">
    <property type="protein sequence ID" value="PDX90633.1"/>
    <property type="molecule type" value="Genomic_DNA"/>
</dbReference>
<dbReference type="Proteomes" id="UP000462091">
    <property type="component" value="Unassembled WGS sequence"/>
</dbReference>
<dbReference type="AlphaFoldDB" id="A0A2A7AC48"/>
<accession>A0A2A7AC48</accession>
<evidence type="ECO:0000313" key="3">
    <source>
        <dbReference type="EMBL" id="PDX76750.1"/>
    </source>
</evidence>
<reference evidence="5 6" key="1">
    <citation type="journal article" date="2017" name="Front. Microbiol.">
        <title>New Insights into the Diversity of the Genus Faecalibacterium.</title>
        <authorList>
            <person name="Benevides L."/>
            <person name="Burman S."/>
            <person name="Martin R."/>
            <person name="Robert V."/>
            <person name="Thomas M."/>
            <person name="Miquel S."/>
            <person name="Chain F."/>
            <person name="Sokol H."/>
            <person name="Bermudez-Humaran L.G."/>
            <person name="Morrison M."/>
            <person name="Langella P."/>
            <person name="Azevedo V.A."/>
            <person name="Chatel J.M."/>
            <person name="Soares S."/>
        </authorList>
    </citation>
    <scope>NUCLEOTIDE SEQUENCE [LARGE SCALE GENOMIC DNA]</scope>
    <source>
        <strain evidence="4 6">AHMP21</strain>
        <strain evidence="3 5">CNCM I 4573</strain>
    </source>
</reference>
<dbReference type="Proteomes" id="UP000220438">
    <property type="component" value="Unassembled WGS sequence"/>
</dbReference>
<dbReference type="KEGG" id="fpra:CG447_06365"/>
<organism evidence="3 5">
    <name type="scientific">Faecalibacterium prausnitzii</name>
    <dbReference type="NCBI Taxonomy" id="853"/>
    <lineage>
        <taxon>Bacteria</taxon>
        <taxon>Bacillati</taxon>
        <taxon>Bacillota</taxon>
        <taxon>Clostridia</taxon>
        <taxon>Eubacteriales</taxon>
        <taxon>Oscillospiraceae</taxon>
        <taxon>Faecalibacterium</taxon>
    </lineage>
</organism>
<evidence type="ECO:0000313" key="4">
    <source>
        <dbReference type="EMBL" id="PDX90633.1"/>
    </source>
</evidence>